<dbReference type="RefSeq" id="XP_724199.1">
    <property type="nucleotide sequence ID" value="XM_719106.1"/>
</dbReference>
<dbReference type="VEuPathDB" id="PlasmoDB:PY17X_1033000"/>
<reference evidence="11 12" key="1">
    <citation type="journal article" date="2014" name="BMC Biol.">
        <title>A comprehensive evaluation of rodent malaria parasite genomes and gene expression.</title>
        <authorList>
            <person name="Otto T.D."/>
            <person name="Bohme U."/>
            <person name="Jackson A.P."/>
            <person name="Hunt M."/>
            <person name="Franke-Fayard B."/>
            <person name="Hoeijmakers W.A."/>
            <person name="Religa A.A."/>
            <person name="Robertson L."/>
            <person name="Sanders M."/>
            <person name="Ogun S.A."/>
            <person name="Cunningham D."/>
            <person name="Erhart A."/>
            <person name="Billker O."/>
            <person name="Khan S.M."/>
            <person name="Stunnenberg H.G."/>
            <person name="Langhorne J."/>
            <person name="Holder A.A."/>
            <person name="Waters A.P."/>
            <person name="Newbold C.I."/>
            <person name="Pain A."/>
            <person name="Berriman M."/>
            <person name="Janse C.J."/>
        </authorList>
    </citation>
    <scope>NUCLEOTIDE SEQUENCE [LARGE SCALE GENOMIC DNA]</scope>
    <source>
        <strain evidence="10 11">17X</strain>
        <strain evidence="9 12">YM</strain>
    </source>
</reference>
<dbReference type="EMBL" id="LK934638">
    <property type="protein sequence ID" value="CDU85160.1"/>
    <property type="molecule type" value="Genomic_DNA"/>
</dbReference>
<keyword evidence="2" id="KW-0540">Nuclease</keyword>
<protein>
    <submittedName>
        <fullName evidence="9">p1/s1 nuclease, putative</fullName>
    </submittedName>
</protein>
<dbReference type="OMA" id="HYIDIPF"/>
<keyword evidence="4" id="KW-0255">Endonuclease</keyword>
<reference evidence="9" key="2">
    <citation type="submission" date="2014-05" db="EMBL/GenBank/DDBJ databases">
        <authorList>
            <person name="Aslett A.Martin."/>
            <person name="De Silva Nishadi"/>
        </authorList>
    </citation>
    <scope>NUCLEOTIDE SEQUENCE</scope>
    <source>
        <strain evidence="9">YM</strain>
    </source>
</reference>
<evidence type="ECO:0000256" key="4">
    <source>
        <dbReference type="ARBA" id="ARBA00022759"/>
    </source>
</evidence>
<evidence type="ECO:0000256" key="2">
    <source>
        <dbReference type="ARBA" id="ARBA00022722"/>
    </source>
</evidence>
<organism evidence="9 12">
    <name type="scientific">Plasmodium yoelii</name>
    <dbReference type="NCBI Taxonomy" id="5861"/>
    <lineage>
        <taxon>Eukaryota</taxon>
        <taxon>Sar</taxon>
        <taxon>Alveolata</taxon>
        <taxon>Apicomplexa</taxon>
        <taxon>Aconoidasida</taxon>
        <taxon>Haemosporida</taxon>
        <taxon>Plasmodiidae</taxon>
        <taxon>Plasmodium</taxon>
        <taxon>Plasmodium (Vinckeia)</taxon>
    </lineage>
</organism>
<feature type="chain" id="PRO_5014502206" evidence="8">
    <location>
        <begin position="24"/>
        <end position="328"/>
    </location>
</feature>
<dbReference type="OrthoDB" id="441446at2759"/>
<dbReference type="VEuPathDB" id="PlasmoDB:PY00427"/>
<evidence type="ECO:0000313" key="10">
    <source>
        <dbReference type="EMBL" id="VTZ79055.1"/>
    </source>
</evidence>
<dbReference type="Proteomes" id="UP000072904">
    <property type="component" value="Chromosome 10"/>
</dbReference>
<dbReference type="Gene3D" id="1.10.575.10">
    <property type="entry name" value="P1 Nuclease"/>
    <property type="match status" value="1"/>
</dbReference>
<keyword evidence="6" id="KW-1015">Disulfide bond</keyword>
<reference evidence="10" key="3">
    <citation type="submission" date="2014-05" db="EMBL/GenBank/DDBJ databases">
        <authorList>
            <person name="Aslett M.A."/>
            <person name="De Silva N."/>
        </authorList>
    </citation>
    <scope>NUCLEOTIDE SEQUENCE</scope>
    <source>
        <strain evidence="10">17X</strain>
    </source>
</reference>
<comment type="similarity">
    <text evidence="1">Belongs to the nuclease type I family.</text>
</comment>
<dbReference type="PANTHER" id="PTHR33146">
    <property type="entry name" value="ENDONUCLEASE 4"/>
    <property type="match status" value="1"/>
</dbReference>
<reference evidence="10" key="4">
    <citation type="submission" date="2019-05" db="EMBL/GenBank/DDBJ databases">
        <authorList>
            <consortium name="Pathogen Informatics"/>
        </authorList>
    </citation>
    <scope>NUCLEOTIDE SEQUENCE</scope>
    <source>
        <strain evidence="10">17X</strain>
    </source>
</reference>
<proteinExistence type="inferred from homology"/>
<dbReference type="KEGG" id="pyo:PY17X_1033000"/>
<evidence type="ECO:0000256" key="7">
    <source>
        <dbReference type="ARBA" id="ARBA00023180"/>
    </source>
</evidence>
<feature type="signal peptide" evidence="8">
    <location>
        <begin position="1"/>
        <end position="23"/>
    </location>
</feature>
<gene>
    <name evidence="10" type="ORF">PY17X_1033000</name>
    <name evidence="9" type="ORF">PYYM_1032700</name>
</gene>
<evidence type="ECO:0000256" key="8">
    <source>
        <dbReference type="SAM" id="SignalP"/>
    </source>
</evidence>
<dbReference type="InterPro" id="IPR003154">
    <property type="entry name" value="S1/P1nuclease"/>
</dbReference>
<dbReference type="GO" id="GO:0003676">
    <property type="term" value="F:nucleic acid binding"/>
    <property type="evidence" value="ECO:0007669"/>
    <property type="project" value="InterPro"/>
</dbReference>
<keyword evidence="8" id="KW-0732">Signal</keyword>
<dbReference type="VEuPathDB" id="PlasmoDB:PYYM_1032700"/>
<dbReference type="EMBL" id="LM993664">
    <property type="protein sequence ID" value="VTZ79055.1"/>
    <property type="molecule type" value="Genomic_DNA"/>
</dbReference>
<dbReference type="GO" id="GO:0046872">
    <property type="term" value="F:metal ion binding"/>
    <property type="evidence" value="ECO:0007669"/>
    <property type="project" value="UniProtKB-KW"/>
</dbReference>
<dbReference type="PANTHER" id="PTHR33146:SF10">
    <property type="entry name" value="STRAND-SPECIFIC NUCLEASE, PUTATIVE-RELATED"/>
    <property type="match status" value="1"/>
</dbReference>
<sequence length="328" mass="38700">MGFIKYLISCGLFSLLLLKEVVCWSDEGHMLISAIAYEGLDDREKKILTQIFQNYKEDNDFNNHIYAAVWPDHIKYYEHPVDTTKRMDGISIMDRWHYINVPYNPTNIDLDMYHKEYYKDTDNSLTISRKIFQDLKLMEKKNNYGSYFSYNFQLRYFIHVFGDMHQPLHTATFFNKHFIKGDFGGTAINVNYNNRTEKLHHLCDCVFHARDKKWPSATVEEVTNDARTLMNTYPPEYFGNRLNNGMDEYEYLGYIVEDSYAQAIDHIYYAFPFESLNRHTAYTLTNAYVINLKKVLNEQIALGGYRLTRYLKTIIANVPDDLLQTGNI</sequence>
<dbReference type="GeneID" id="3789524"/>
<evidence type="ECO:0000256" key="1">
    <source>
        <dbReference type="ARBA" id="ARBA00009547"/>
    </source>
</evidence>
<keyword evidence="7" id="KW-0325">Glycoprotein</keyword>
<evidence type="ECO:0000256" key="5">
    <source>
        <dbReference type="ARBA" id="ARBA00022801"/>
    </source>
</evidence>
<dbReference type="Proteomes" id="UP000072874">
    <property type="component" value="Chromosome 10"/>
</dbReference>
<keyword evidence="5" id="KW-0378">Hydrolase</keyword>
<dbReference type="VEuPathDB" id="PlasmoDB:Py17XNL_001002365"/>
<evidence type="ECO:0000256" key="3">
    <source>
        <dbReference type="ARBA" id="ARBA00022723"/>
    </source>
</evidence>
<evidence type="ECO:0000313" key="12">
    <source>
        <dbReference type="Proteomes" id="UP000072904"/>
    </source>
</evidence>
<dbReference type="InterPro" id="IPR008947">
    <property type="entry name" value="PLipase_C/P1_nuclease_dom_sf"/>
</dbReference>
<dbReference type="Pfam" id="PF02265">
    <property type="entry name" value="S1-P1_nuclease"/>
    <property type="match status" value="1"/>
</dbReference>
<dbReference type="GO" id="GO:0006308">
    <property type="term" value="P:DNA catabolic process"/>
    <property type="evidence" value="ECO:0007669"/>
    <property type="project" value="InterPro"/>
</dbReference>
<evidence type="ECO:0000256" key="6">
    <source>
        <dbReference type="ARBA" id="ARBA00023157"/>
    </source>
</evidence>
<name>A0A078KJG0_PLAYE</name>
<accession>A0A078KJG0</accession>
<evidence type="ECO:0000313" key="9">
    <source>
        <dbReference type="EMBL" id="CDU85160.1"/>
    </source>
</evidence>
<dbReference type="CDD" id="cd11010">
    <property type="entry name" value="S1-P1_nuclease"/>
    <property type="match status" value="1"/>
</dbReference>
<dbReference type="SUPFAM" id="SSF48537">
    <property type="entry name" value="Phospholipase C/P1 nuclease"/>
    <property type="match status" value="1"/>
</dbReference>
<keyword evidence="3" id="KW-0479">Metal-binding</keyword>
<dbReference type="GO" id="GO:0004519">
    <property type="term" value="F:endonuclease activity"/>
    <property type="evidence" value="ECO:0007669"/>
    <property type="project" value="UniProtKB-KW"/>
</dbReference>
<evidence type="ECO:0000313" key="11">
    <source>
        <dbReference type="Proteomes" id="UP000072874"/>
    </source>
</evidence>
<dbReference type="AlphaFoldDB" id="A0A078KJG0"/>
<dbReference type="GO" id="GO:0016788">
    <property type="term" value="F:hydrolase activity, acting on ester bonds"/>
    <property type="evidence" value="ECO:0007669"/>
    <property type="project" value="InterPro"/>
</dbReference>